<dbReference type="SUPFAM" id="SSF75011">
    <property type="entry name" value="3-carboxy-cis,cis-mucoante lactonizing enzyme"/>
    <property type="match status" value="1"/>
</dbReference>
<evidence type="ECO:0000259" key="11">
    <source>
        <dbReference type="PROSITE" id="PS50850"/>
    </source>
</evidence>
<dbReference type="PANTHER" id="PTHR48022:SF6">
    <property type="entry name" value="MSTA PROTEIN-RELATED"/>
    <property type="match status" value="1"/>
</dbReference>
<evidence type="ECO:0000256" key="1">
    <source>
        <dbReference type="ARBA" id="ARBA00004141"/>
    </source>
</evidence>
<comment type="subcellular location">
    <subcellularLocation>
        <location evidence="1">Membrane</location>
        <topology evidence="1">Multi-pass membrane protein</topology>
    </subcellularLocation>
</comment>
<keyword evidence="6 10" id="KW-1133">Transmembrane helix</keyword>
<comment type="caution">
    <text evidence="12">The sequence shown here is derived from an EMBL/GenBank/DDBJ whole genome shotgun (WGS) entry which is preliminary data.</text>
</comment>
<feature type="domain" description="Major facilitator superfamily (MFS) profile" evidence="11">
    <location>
        <begin position="494"/>
        <end position="983"/>
    </location>
</feature>
<feature type="transmembrane region" description="Helical" evidence="10">
    <location>
        <begin position="926"/>
        <end position="949"/>
    </location>
</feature>
<dbReference type="InterPro" id="IPR003663">
    <property type="entry name" value="Sugar/inositol_transpt"/>
</dbReference>
<dbReference type="InterPro" id="IPR015943">
    <property type="entry name" value="WD40/YVTN_repeat-like_dom_sf"/>
</dbReference>
<keyword evidence="13" id="KW-1185">Reference proteome</keyword>
<feature type="transmembrane region" description="Helical" evidence="10">
    <location>
        <begin position="786"/>
        <end position="806"/>
    </location>
</feature>
<proteinExistence type="inferred from homology"/>
<dbReference type="GO" id="GO:0016020">
    <property type="term" value="C:membrane"/>
    <property type="evidence" value="ECO:0007669"/>
    <property type="project" value="UniProtKB-SubCell"/>
</dbReference>
<feature type="transmembrane region" description="Helical" evidence="10">
    <location>
        <begin position="961"/>
        <end position="979"/>
    </location>
</feature>
<keyword evidence="8" id="KW-0711">Selenium</keyword>
<keyword evidence="4" id="KW-0813">Transport</keyword>
<keyword evidence="7 10" id="KW-0472">Membrane</keyword>
<evidence type="ECO:0000256" key="4">
    <source>
        <dbReference type="ARBA" id="ARBA00022448"/>
    </source>
</evidence>
<feature type="transmembrane region" description="Helical" evidence="10">
    <location>
        <begin position="638"/>
        <end position="660"/>
    </location>
</feature>
<evidence type="ECO:0000256" key="3">
    <source>
        <dbReference type="ARBA" id="ARBA00010992"/>
    </source>
</evidence>
<dbReference type="InterPro" id="IPR036259">
    <property type="entry name" value="MFS_trans_sf"/>
</dbReference>
<feature type="transmembrane region" description="Helical" evidence="10">
    <location>
        <begin position="892"/>
        <end position="914"/>
    </location>
</feature>
<feature type="transmembrane region" description="Helical" evidence="10">
    <location>
        <begin position="826"/>
        <end position="847"/>
    </location>
</feature>
<evidence type="ECO:0000313" key="13">
    <source>
        <dbReference type="Proteomes" id="UP000279259"/>
    </source>
</evidence>
<dbReference type="PANTHER" id="PTHR48022">
    <property type="entry name" value="PLASTIDIC GLUCOSE TRANSPORTER 4"/>
    <property type="match status" value="1"/>
</dbReference>
<evidence type="ECO:0000256" key="6">
    <source>
        <dbReference type="ARBA" id="ARBA00022989"/>
    </source>
</evidence>
<evidence type="ECO:0000256" key="7">
    <source>
        <dbReference type="ARBA" id="ARBA00023136"/>
    </source>
</evidence>
<feature type="transmembrane region" description="Helical" evidence="10">
    <location>
        <begin position="672"/>
        <end position="691"/>
    </location>
</feature>
<name>A0A427YXP6_9TREE</name>
<dbReference type="InterPro" id="IPR020846">
    <property type="entry name" value="MFS_dom"/>
</dbReference>
<comment type="catalytic activity">
    <reaction evidence="9">
        <text>myo-inositol(out) + H(+)(out) = myo-inositol(in) + H(+)(in)</text>
        <dbReference type="Rhea" id="RHEA:60364"/>
        <dbReference type="ChEBI" id="CHEBI:15378"/>
        <dbReference type="ChEBI" id="CHEBI:17268"/>
    </reaction>
</comment>
<keyword evidence="5 10" id="KW-0812">Transmembrane</keyword>
<feature type="transmembrane region" description="Helical" evidence="10">
    <location>
        <begin position="552"/>
        <end position="572"/>
    </location>
</feature>
<dbReference type="Pfam" id="PF00083">
    <property type="entry name" value="Sugar_tr"/>
    <property type="match status" value="2"/>
</dbReference>
<dbReference type="InterPro" id="IPR005829">
    <property type="entry name" value="Sugar_transporter_CS"/>
</dbReference>
<dbReference type="InterPro" id="IPR050360">
    <property type="entry name" value="MFS_Sugar_Transporters"/>
</dbReference>
<evidence type="ECO:0000313" key="12">
    <source>
        <dbReference type="EMBL" id="RSH95856.1"/>
    </source>
</evidence>
<dbReference type="InterPro" id="IPR005828">
    <property type="entry name" value="MFS_sugar_transport-like"/>
</dbReference>
<dbReference type="PROSITE" id="PS00217">
    <property type="entry name" value="SUGAR_TRANSPORT_2"/>
    <property type="match status" value="1"/>
</dbReference>
<reference evidence="12 13" key="1">
    <citation type="submission" date="2018-11" db="EMBL/GenBank/DDBJ databases">
        <title>Genome sequence of Saitozyma podzolica DSM 27192.</title>
        <authorList>
            <person name="Aliyu H."/>
            <person name="Gorte O."/>
            <person name="Ochsenreither K."/>
        </authorList>
    </citation>
    <scope>NUCLEOTIDE SEQUENCE [LARGE SCALE GENOMIC DNA]</scope>
    <source>
        <strain evidence="12 13">DSM 27192</strain>
    </source>
</reference>
<feature type="transmembrane region" description="Helical" evidence="10">
    <location>
        <begin position="859"/>
        <end position="880"/>
    </location>
</feature>
<feature type="transmembrane region" description="Helical" evidence="10">
    <location>
        <begin position="579"/>
        <end position="598"/>
    </location>
</feature>
<dbReference type="SUPFAM" id="SSF103473">
    <property type="entry name" value="MFS general substrate transporter"/>
    <property type="match status" value="1"/>
</dbReference>
<dbReference type="GO" id="GO:0005351">
    <property type="term" value="F:carbohydrate:proton symporter activity"/>
    <property type="evidence" value="ECO:0007669"/>
    <property type="project" value="TreeGrafter"/>
</dbReference>
<dbReference type="CDD" id="cd17356">
    <property type="entry name" value="MFS_HXT"/>
    <property type="match status" value="1"/>
</dbReference>
<evidence type="ECO:0000256" key="5">
    <source>
        <dbReference type="ARBA" id="ARBA00022692"/>
    </source>
</evidence>
<dbReference type="Gene3D" id="2.130.10.10">
    <property type="entry name" value="YVTN repeat-like/Quinoprotein amine dehydrogenase"/>
    <property type="match status" value="1"/>
</dbReference>
<comment type="similarity">
    <text evidence="2">Belongs to the selenium-binding protein family.</text>
</comment>
<protein>
    <recommendedName>
        <fullName evidence="11">Major facilitator superfamily (MFS) profile domain-containing protein</fullName>
    </recommendedName>
</protein>
<dbReference type="NCBIfam" id="TIGR00879">
    <property type="entry name" value="SP"/>
    <property type="match status" value="1"/>
</dbReference>
<dbReference type="OrthoDB" id="6612291at2759"/>
<dbReference type="EMBL" id="RSCD01000001">
    <property type="protein sequence ID" value="RSH95856.1"/>
    <property type="molecule type" value="Genomic_DNA"/>
</dbReference>
<dbReference type="Pfam" id="PF05694">
    <property type="entry name" value="SBP56"/>
    <property type="match status" value="1"/>
</dbReference>
<dbReference type="Proteomes" id="UP000279259">
    <property type="component" value="Unassembled WGS sequence"/>
</dbReference>
<accession>A0A427YXP6</accession>
<gene>
    <name evidence="12" type="ORF">EHS25_000949</name>
</gene>
<dbReference type="InterPro" id="IPR008826">
    <property type="entry name" value="Se-bd"/>
</dbReference>
<organism evidence="12 13">
    <name type="scientific">Saitozyma podzolica</name>
    <dbReference type="NCBI Taxonomy" id="1890683"/>
    <lineage>
        <taxon>Eukaryota</taxon>
        <taxon>Fungi</taxon>
        <taxon>Dikarya</taxon>
        <taxon>Basidiomycota</taxon>
        <taxon>Agaricomycotina</taxon>
        <taxon>Tremellomycetes</taxon>
        <taxon>Tremellales</taxon>
        <taxon>Trimorphomycetaceae</taxon>
        <taxon>Saitozyma</taxon>
    </lineage>
</organism>
<feature type="transmembrane region" description="Helical" evidence="10">
    <location>
        <begin position="604"/>
        <end position="626"/>
    </location>
</feature>
<sequence>MAHQHHHDPTFYRSPADAAAGPPEKLAYVAAFSRQADRPDAIAVVDTDPGSAAYGTVIAFTELSNLCDELHHFGWNACSSALCPTGSHTHGDRRYLVVPGIRSSRIYILDTLENPAAPKIVNVLGPEDLKSAQYSRPHTVHCGPSYIYVSCLGGVDGEEGPGGVALLDHASFKVLGQFEEDRGDQYFAYEVWWHINDNVMVTSEWATPSMLENGIVPELLLGRKYGHRLHFWDMSTRRHVQTVDLGDEHQMPLELRPAHDPGRKYGFVGVVMSVEDLSASVWLWHQHDGKWAATKVISIPAEPAPPVQLPPLLQGFGAVPPLVTDLALSVDDKFLYVSCYGTGELKQYDVSDPFNPRQVGSVRIGGIVGRVPHPTRPGQPLAGGPQMVEVSRDGKRVYFTNSLYGAWDDQFYPDGVGAWMTKLDVAKGGGISFDERFFLEGEEFRGRRLHQSSNSLPPLRRQQTITNMPGGAVLTTTTNPERVEAPVTLKAYLLCVFASFGGIFFGYDSGYMNGVLGMNYFVSLHTGLPIPGANATAAETAAFTLPAWQKSLITSVLSAGTFFGAIIAGDLADYFGRRITIISGCIIFTVGCILQVASSTGLGLIVAGRLISGFGVGFISAIIILYMSEIAPRKVRGAIVSGYQFCVTIGLLLASCVCYGTENRTDSGSYRIPIAIQFLWALILGTGLTFLPESPRWYIKKGRVDDATRSLSRIRGQPRDSTYIQDELAEIIANHEYEQKMIPTTNYFDSWLACFTGGLRNPGSNLRRTILGTSLQMMQQWTGVNFIFYFGTTFFVSGHGIFAEIVCLSSGKQPADDGSQQSLGTISNPFLMSLITTLVNVCSTPLSFWTIERFGRRPLLIWGALGMLICEFICAIIGVTRGSDPAAVKAQISFICIYIFFFASTWGPGAWVSIGEIFPLPIRSRGVALSTASNWLWNCIITVITPYMVSTDKGNLGSRVFFIWGSTCILCFFYAYFLVWETKGLTLEQVDRMMEEVRNPIKSAAWKPHSTFAADMDLNKSGKPPLETHVKVQPELNASIVPGTHAPHQDEVALAVNPAGANQV</sequence>
<evidence type="ECO:0000256" key="2">
    <source>
        <dbReference type="ARBA" id="ARBA00005606"/>
    </source>
</evidence>
<dbReference type="PRINTS" id="PR00171">
    <property type="entry name" value="SUGRTRNSPORT"/>
</dbReference>
<evidence type="ECO:0000256" key="8">
    <source>
        <dbReference type="ARBA" id="ARBA00023266"/>
    </source>
</evidence>
<dbReference type="PROSITE" id="PS00216">
    <property type="entry name" value="SUGAR_TRANSPORT_1"/>
    <property type="match status" value="2"/>
</dbReference>
<dbReference type="PROSITE" id="PS50850">
    <property type="entry name" value="MFS"/>
    <property type="match status" value="1"/>
</dbReference>
<evidence type="ECO:0000256" key="10">
    <source>
        <dbReference type="SAM" id="Phobius"/>
    </source>
</evidence>
<dbReference type="AlphaFoldDB" id="A0A427YXP6"/>
<dbReference type="GO" id="GO:0008430">
    <property type="term" value="F:selenium binding"/>
    <property type="evidence" value="ECO:0007669"/>
    <property type="project" value="InterPro"/>
</dbReference>
<evidence type="ECO:0000256" key="9">
    <source>
        <dbReference type="ARBA" id="ARBA00049119"/>
    </source>
</evidence>
<dbReference type="Gene3D" id="1.20.1250.20">
    <property type="entry name" value="MFS general substrate transporter like domains"/>
    <property type="match status" value="1"/>
</dbReference>
<feature type="transmembrane region" description="Helical" evidence="10">
    <location>
        <begin position="489"/>
        <end position="507"/>
    </location>
</feature>
<comment type="similarity">
    <text evidence="3">Belongs to the major facilitator superfamily. Sugar transporter (TC 2.A.1.1) family.</text>
</comment>
<dbReference type="STRING" id="1890683.A0A427YXP6"/>